<accession>A0A1X7TZ92</accession>
<reference evidence="2" key="1">
    <citation type="submission" date="2017-05" db="UniProtKB">
        <authorList>
            <consortium name="EnsemblMetazoa"/>
        </authorList>
    </citation>
    <scope>IDENTIFICATION</scope>
</reference>
<dbReference type="OrthoDB" id="5979814at2759"/>
<dbReference type="AlphaFoldDB" id="A0A1X7TZ92"/>
<proteinExistence type="predicted"/>
<evidence type="ECO:0000256" key="1">
    <source>
        <dbReference type="SAM" id="SignalP"/>
    </source>
</evidence>
<protein>
    <recommendedName>
        <fullName evidence="3">DDE-1 domain-containing protein</fullName>
    </recommendedName>
</protein>
<organism evidence="2">
    <name type="scientific">Amphimedon queenslandica</name>
    <name type="common">Sponge</name>
    <dbReference type="NCBI Taxonomy" id="400682"/>
    <lineage>
        <taxon>Eukaryota</taxon>
        <taxon>Metazoa</taxon>
        <taxon>Porifera</taxon>
        <taxon>Demospongiae</taxon>
        <taxon>Heteroscleromorpha</taxon>
        <taxon>Haplosclerida</taxon>
        <taxon>Niphatidae</taxon>
        <taxon>Amphimedon</taxon>
    </lineage>
</organism>
<evidence type="ECO:0000313" key="2">
    <source>
        <dbReference type="EnsemblMetazoa" id="Aqu2.1.20448_001"/>
    </source>
</evidence>
<keyword evidence="1" id="KW-0732">Signal</keyword>
<evidence type="ECO:0008006" key="3">
    <source>
        <dbReference type="Google" id="ProtNLM"/>
    </source>
</evidence>
<sequence length="95" mass="10970">METIKLLYLLGLKTVVICDGASSNLATIKASHGASGVYQLNRDKSDPYEVHPSFVNPYDPPNLMHWMICPTHQLKNNYDTCSLFFKKWRYQMLYP</sequence>
<feature type="signal peptide" evidence="1">
    <location>
        <begin position="1"/>
        <end position="18"/>
    </location>
</feature>
<name>A0A1X7TZ92_AMPQE</name>
<dbReference type="InParanoid" id="A0A1X7TZ92"/>
<dbReference type="EnsemblMetazoa" id="Aqu2.1.20448_001">
    <property type="protein sequence ID" value="Aqu2.1.20448_001"/>
    <property type="gene ID" value="Aqu2.1.20448"/>
</dbReference>
<feature type="chain" id="PRO_5012891824" description="DDE-1 domain-containing protein" evidence="1">
    <location>
        <begin position="19"/>
        <end position="95"/>
    </location>
</feature>